<proteinExistence type="predicted"/>
<name>A0ABD3JMQ6_EUCGL</name>
<comment type="caution">
    <text evidence="1">The sequence shown here is derived from an EMBL/GenBank/DDBJ whole genome shotgun (WGS) entry which is preliminary data.</text>
</comment>
<dbReference type="EMBL" id="JBJKBG010000008">
    <property type="protein sequence ID" value="KAL3728238.1"/>
    <property type="molecule type" value="Genomic_DNA"/>
</dbReference>
<protein>
    <submittedName>
        <fullName evidence="1">Uncharacterized protein</fullName>
    </submittedName>
</protein>
<organism evidence="1 2">
    <name type="scientific">Eucalyptus globulus</name>
    <name type="common">Tasmanian blue gum</name>
    <dbReference type="NCBI Taxonomy" id="34317"/>
    <lineage>
        <taxon>Eukaryota</taxon>
        <taxon>Viridiplantae</taxon>
        <taxon>Streptophyta</taxon>
        <taxon>Embryophyta</taxon>
        <taxon>Tracheophyta</taxon>
        <taxon>Spermatophyta</taxon>
        <taxon>Magnoliopsida</taxon>
        <taxon>eudicotyledons</taxon>
        <taxon>Gunneridae</taxon>
        <taxon>Pentapetalae</taxon>
        <taxon>rosids</taxon>
        <taxon>malvids</taxon>
        <taxon>Myrtales</taxon>
        <taxon>Myrtaceae</taxon>
        <taxon>Myrtoideae</taxon>
        <taxon>Eucalypteae</taxon>
        <taxon>Eucalyptus</taxon>
    </lineage>
</organism>
<gene>
    <name evidence="1" type="ORF">ACJRO7_032911</name>
</gene>
<dbReference type="Proteomes" id="UP001634007">
    <property type="component" value="Unassembled WGS sequence"/>
</dbReference>
<sequence length="154" mass="16755">MLLGPPRRDLSPQPSDPRHRLGVEYRAIIRAVASGIEPESSRLPALPVEDSAIREEVIDQGSWSWGDISSVALRLLALCSPLDLSIGKPPAEAVSSSRPSITEEEVETSTWRTSGEFWGSSTVRARRAWTCRGDGGEWAVGEGVRCLAEIAVFQ</sequence>
<accession>A0ABD3JMQ6</accession>
<evidence type="ECO:0000313" key="1">
    <source>
        <dbReference type="EMBL" id="KAL3728238.1"/>
    </source>
</evidence>
<reference evidence="1 2" key="1">
    <citation type="submission" date="2024-11" db="EMBL/GenBank/DDBJ databases">
        <title>Chromosome-level genome assembly of Eucalyptus globulus Labill. provides insights into its genome evolution.</title>
        <authorList>
            <person name="Li X."/>
        </authorList>
    </citation>
    <scope>NUCLEOTIDE SEQUENCE [LARGE SCALE GENOMIC DNA]</scope>
    <source>
        <strain evidence="1">CL2024</strain>
        <tissue evidence="1">Fresh tender leaves</tissue>
    </source>
</reference>
<keyword evidence="2" id="KW-1185">Reference proteome</keyword>
<dbReference type="AlphaFoldDB" id="A0ABD3JMQ6"/>
<evidence type="ECO:0000313" key="2">
    <source>
        <dbReference type="Proteomes" id="UP001634007"/>
    </source>
</evidence>